<dbReference type="GO" id="GO:0005782">
    <property type="term" value="C:peroxisomal matrix"/>
    <property type="evidence" value="ECO:0007669"/>
    <property type="project" value="TreeGrafter"/>
</dbReference>
<feature type="compositionally biased region" description="Acidic residues" evidence="1">
    <location>
        <begin position="57"/>
        <end position="69"/>
    </location>
</feature>
<dbReference type="InterPro" id="IPR032675">
    <property type="entry name" value="LRR_dom_sf"/>
</dbReference>
<evidence type="ECO:0000259" key="2">
    <source>
        <dbReference type="Pfam" id="PF05292"/>
    </source>
</evidence>
<dbReference type="PANTHER" id="PTHR28641:SF1">
    <property type="entry name" value="MALONYL-COA DECARBOXYLASE, MITOCHONDRIAL"/>
    <property type="match status" value="1"/>
</dbReference>
<dbReference type="Pfam" id="PF13516">
    <property type="entry name" value="LRR_6"/>
    <property type="match status" value="9"/>
</dbReference>
<feature type="region of interest" description="Disordered" evidence="1">
    <location>
        <begin position="144"/>
        <end position="166"/>
    </location>
</feature>
<dbReference type="EMBL" id="KE346361">
    <property type="protein sequence ID" value="KJE90366.1"/>
    <property type="molecule type" value="Genomic_DNA"/>
</dbReference>
<proteinExistence type="predicted"/>
<keyword evidence="5" id="KW-1185">Reference proteome</keyword>
<feature type="compositionally biased region" description="Basic residues" evidence="1">
    <location>
        <begin position="74"/>
        <end position="87"/>
    </location>
</feature>
<dbReference type="SUPFAM" id="SSF52047">
    <property type="entry name" value="RNI-like"/>
    <property type="match status" value="2"/>
</dbReference>
<evidence type="ECO:0000313" key="4">
    <source>
        <dbReference type="EMBL" id="KJE90366.1"/>
    </source>
</evidence>
<dbReference type="InterPro" id="IPR035372">
    <property type="entry name" value="MCD_N"/>
</dbReference>
<feature type="region of interest" description="Disordered" evidence="1">
    <location>
        <begin position="795"/>
        <end position="828"/>
    </location>
</feature>
<dbReference type="Gene3D" id="3.40.630.150">
    <property type="entry name" value="Malonyl-CoA decarboxylase, catalytic domain"/>
    <property type="match status" value="2"/>
</dbReference>
<dbReference type="GO" id="GO:0006085">
    <property type="term" value="P:acetyl-CoA biosynthetic process"/>
    <property type="evidence" value="ECO:0007669"/>
    <property type="project" value="TreeGrafter"/>
</dbReference>
<feature type="compositionally biased region" description="Polar residues" evidence="1">
    <location>
        <begin position="797"/>
        <end position="816"/>
    </location>
</feature>
<gene>
    <name evidence="4" type="ORF">CAOG_009453</name>
</gene>
<evidence type="ECO:0008006" key="6">
    <source>
        <dbReference type="Google" id="ProtNLM"/>
    </source>
</evidence>
<feature type="domain" description="Malonyl-CoA decarboxylase C-terminal" evidence="2">
    <location>
        <begin position="674"/>
        <end position="785"/>
    </location>
</feature>
<organism evidence="4 5">
    <name type="scientific">Capsaspora owczarzaki (strain ATCC 30864)</name>
    <dbReference type="NCBI Taxonomy" id="595528"/>
    <lineage>
        <taxon>Eukaryota</taxon>
        <taxon>Filasterea</taxon>
        <taxon>Capsaspora</taxon>
    </lineage>
</organism>
<dbReference type="Gene3D" id="1.20.140.90">
    <property type="entry name" value="Malonyl-CoA decarboxylase, oligemerization domain"/>
    <property type="match status" value="1"/>
</dbReference>
<feature type="domain" description="Malonyl-CoA decarboxylase N-terminal" evidence="3">
    <location>
        <begin position="563"/>
        <end position="603"/>
    </location>
</feature>
<dbReference type="Gene3D" id="3.80.10.10">
    <property type="entry name" value="Ribonuclease Inhibitor"/>
    <property type="match status" value="3"/>
</dbReference>
<dbReference type="InterPro" id="IPR001611">
    <property type="entry name" value="Leu-rich_rpt"/>
</dbReference>
<dbReference type="GO" id="GO:0006633">
    <property type="term" value="P:fatty acid biosynthetic process"/>
    <property type="evidence" value="ECO:0007669"/>
    <property type="project" value="InterPro"/>
</dbReference>
<dbReference type="PANTHER" id="PTHR28641">
    <property type="match status" value="1"/>
</dbReference>
<dbReference type="Pfam" id="PF05292">
    <property type="entry name" value="MCD"/>
    <property type="match status" value="2"/>
</dbReference>
<sequence length="1643" mass="176860">MGNDVSAQTPLPGADDSNGARLLDHEAAAAMAAAADPRARSTSVGLLDDLFLLDQDANNDSDSDGDPNDDDAHHHHHHHHQQQHHHNTSSSMDEDCCDEFFGQTFGLNGEVTLVVRFAEPKLHVVLCGSFNNWNNSLVDIQHQQQLQSDHHHQQNNTASSSNSAIASNSGILMRPLVLTRSQLERLHARQRAVLHAKVKLRTIAEATTPSSSSSASLASLASGSNHGDAAATAAAAEINANRAQMKNAGLPTAQGPGQTDSGGGPRLGATNEDARQIAAELVQSTLSQSLSATTEGAVSEFGAHFFPRAAEQALQHHHSSSDHQRSHLHHTWATTIFLDPSKPGEAYTYKFYGKSWSVAASHVRSRHRVPDGHGGYNHMFTVPAFDTNSASSGNGNSANSAGKNVATGSVLLAPKTRLGVDPSMTLTPSVSTENASADWSEISPTDLASSASLQTTQSRLIRELISNQGTEELGLMLQFKQREERAIRFRKHYASLSPDAKNALLGKLAHEFRYTDAELSRIESTLAQVLDPKNDDGGSNSPTTTAASLRHHALALAARDALHIFAPAYDNMFDSIASSEGGVKFLVSFRADLLSHIRALKQQLRKSASIAKPTIAVAAAAAAPSPPNTPPSPSQDEASTVAELDLLSNSLMRKLSSWFIVDILQIRAIAPSDSPILKRYVIEHEAVHPFSSWADFTRRIDGHCRRTFGLFHPSMPLMPLVFLEVALTQGLASNVHHILNGEEEGSVATRNTATFYSINATQDGLSGMDLAGHMIYRAMTKLQAEGWMMPALHQAIDSPTSSGRDSPASVTSNSSDLAHDSPIPSPDLRKRFTRKLSMSGSQDLVIYATLSPIPGFGNWLRAEFDASAPSLAISAADEDMATLRSLALKRGAVAAEVSSSLLLKTMLAGNFASDAELSAALERPMLRLCLHYLLDVKQGKKTADPVANFHMGNGAVLERLNWGAWLSPKGLRQSFGIMANYRYSGDVSAITKRVKEYKSDGVVHAAPSLARWKSLRDVFRATAKFILRTGSQHSPLMSVSSGTALIAETDSDEAPRLSAVVEPPTRNMLSLQSMTARQRELYDNVKNASGTEELTRAQIGDVEAQAIAEALKVNTTMTKLYLDENQIGPIGAHAIAEALKVNKTMILLDMSSNHLGNAGAEAIAEGLKLNTQLTEFRLHENEIGDAGAQAIAHALGVNVTLSSLYLQHNQIGAAGAQAIGDALKVNKTVIKLNLNDNPLGDAGARAIAEGLKVNSTLPCLLLSANQIGAAGAQAIAEALKVNTGLIQLLLSANQLGTAGAQAMGEALKVNTTLTELFLGNSQLGDAGAQGIAEALKVNTTLTTLQLETNQIGNTGATALAEGLKVSTTLDVLNLWENQIGDDGAQAFAEALKVNTTLAGLILDRNEIRDVGAQALFEALHVNTKLKSLFLSNNFMGDAVVQAFDQAWLGSFMKYVSVRNQISPRVLSLRPPLAIAADREAVLHLLISGPEREDQLASLPVLPTEIADHILDEAHYWQGIQHTKRELFDYDDLKVTLPRSADGRAIRVKSIRVLRDRGDRSPFTDDDAFDVVVRDEHGVVRCEFAANSTFVDSTLESLTLCPASTPIIRELREGWEVRVSPSTQWQDVQFEYLYVGYIERPMFE</sequence>
<dbReference type="InParanoid" id="A0A0D2U5E2"/>
<dbReference type="InterPro" id="IPR038917">
    <property type="entry name" value="Malonyl_CoA_deC"/>
</dbReference>
<name>A0A0D2U5E2_CAPO3</name>
<evidence type="ECO:0000256" key="1">
    <source>
        <dbReference type="SAM" id="MobiDB-lite"/>
    </source>
</evidence>
<dbReference type="InterPro" id="IPR038351">
    <property type="entry name" value="MCD_N_sf"/>
</dbReference>
<feature type="compositionally biased region" description="Low complexity" evidence="1">
    <location>
        <begin position="154"/>
        <end position="166"/>
    </location>
</feature>
<reference evidence="5" key="1">
    <citation type="submission" date="2011-02" db="EMBL/GenBank/DDBJ databases">
        <title>The Genome Sequence of Capsaspora owczarzaki ATCC 30864.</title>
        <authorList>
            <person name="Russ C."/>
            <person name="Cuomo C."/>
            <person name="Burger G."/>
            <person name="Gray M.W."/>
            <person name="Holland P.W.H."/>
            <person name="King N."/>
            <person name="Lang F.B.F."/>
            <person name="Roger A.J."/>
            <person name="Ruiz-Trillo I."/>
            <person name="Young S.K."/>
            <person name="Zeng Q."/>
            <person name="Gargeya S."/>
            <person name="Alvarado L."/>
            <person name="Berlin A."/>
            <person name="Chapman S.B."/>
            <person name="Chen Z."/>
            <person name="Freedman E."/>
            <person name="Gellesch M."/>
            <person name="Goldberg J."/>
            <person name="Griggs A."/>
            <person name="Gujja S."/>
            <person name="Heilman E."/>
            <person name="Heiman D."/>
            <person name="Howarth C."/>
            <person name="Mehta T."/>
            <person name="Neiman D."/>
            <person name="Pearson M."/>
            <person name="Roberts A."/>
            <person name="Saif S."/>
            <person name="Shea T."/>
            <person name="Shenoy N."/>
            <person name="Sisk P."/>
            <person name="Stolte C."/>
            <person name="Sykes S."/>
            <person name="White J."/>
            <person name="Yandava C."/>
            <person name="Haas B."/>
            <person name="Nusbaum C."/>
            <person name="Birren B."/>
        </authorList>
    </citation>
    <scope>NUCLEOTIDE SEQUENCE</scope>
    <source>
        <strain evidence="5">ATCC 30864</strain>
    </source>
</reference>
<dbReference type="SMART" id="SM00368">
    <property type="entry name" value="LRR_RI"/>
    <property type="match status" value="12"/>
</dbReference>
<dbReference type="InterPro" id="IPR042303">
    <property type="entry name" value="Malonyl_CoA_deC_C_sf"/>
</dbReference>
<protein>
    <recommendedName>
        <fullName evidence="6">NOD3 protein</fullName>
    </recommendedName>
</protein>
<dbReference type="Proteomes" id="UP000008743">
    <property type="component" value="Unassembled WGS sequence"/>
</dbReference>
<feature type="compositionally biased region" description="Polar residues" evidence="1">
    <location>
        <begin position="424"/>
        <end position="451"/>
    </location>
</feature>
<feature type="compositionally biased region" description="Low complexity" evidence="1">
    <location>
        <begin position="210"/>
        <end position="225"/>
    </location>
</feature>
<dbReference type="GO" id="GO:2001294">
    <property type="term" value="P:malonyl-CoA catabolic process"/>
    <property type="evidence" value="ECO:0007669"/>
    <property type="project" value="TreeGrafter"/>
</dbReference>
<feature type="region of interest" description="Disordered" evidence="1">
    <location>
        <begin position="248"/>
        <end position="269"/>
    </location>
</feature>
<feature type="region of interest" description="Disordered" evidence="1">
    <location>
        <begin position="422"/>
        <end position="451"/>
    </location>
</feature>
<dbReference type="Pfam" id="PF17408">
    <property type="entry name" value="MCD_N"/>
    <property type="match status" value="1"/>
</dbReference>
<dbReference type="GO" id="GO:0005759">
    <property type="term" value="C:mitochondrial matrix"/>
    <property type="evidence" value="ECO:0007669"/>
    <property type="project" value="TreeGrafter"/>
</dbReference>
<dbReference type="eggNOG" id="KOG3018">
    <property type="taxonomic scope" value="Eukaryota"/>
</dbReference>
<dbReference type="OrthoDB" id="426718at2759"/>
<feature type="region of interest" description="Disordered" evidence="1">
    <location>
        <begin position="206"/>
        <end position="225"/>
    </location>
</feature>
<evidence type="ECO:0000313" key="5">
    <source>
        <dbReference type="Proteomes" id="UP000008743"/>
    </source>
</evidence>
<feature type="domain" description="Malonyl-CoA decarboxylase C-terminal" evidence="2">
    <location>
        <begin position="832"/>
        <end position="983"/>
    </location>
</feature>
<feature type="region of interest" description="Disordered" evidence="1">
    <location>
        <begin position="57"/>
        <end position="93"/>
    </location>
</feature>
<evidence type="ECO:0000259" key="3">
    <source>
        <dbReference type="Pfam" id="PF17408"/>
    </source>
</evidence>
<accession>A0A0D2U5E2</accession>
<dbReference type="PhylomeDB" id="A0A0D2U5E2"/>
<dbReference type="GO" id="GO:0050080">
    <property type="term" value="F:malonyl-CoA decarboxylase activity"/>
    <property type="evidence" value="ECO:0007669"/>
    <property type="project" value="InterPro"/>
</dbReference>
<dbReference type="InterPro" id="IPR007956">
    <property type="entry name" value="Malonyl_CoA_deC_C"/>
</dbReference>